<name>A0ABD7KC22_9ENTR</name>
<evidence type="ECO:0000313" key="2">
    <source>
        <dbReference type="EMBL" id="SAA81032.1"/>
    </source>
</evidence>
<dbReference type="Proteomes" id="UP000077278">
    <property type="component" value="Unassembled WGS sequence"/>
</dbReference>
<sequence length="126" mass="13767">MTRLTAELRRLMFACGVLMLAGCAGYTDALSPASTLAGAARPLQVCQDELAVIKQYDAARYEQHNGKLTALLNNSARYLLTRNQVSNDITNVVDSVFQSRLAQECQDIHITLYKSILSQSGEDAGQ</sequence>
<dbReference type="EMBL" id="FKDD01000002">
    <property type="protein sequence ID" value="SAB48316.1"/>
    <property type="molecule type" value="Genomic_DNA"/>
</dbReference>
<protein>
    <recommendedName>
        <fullName evidence="6">Lipoprotein</fullName>
    </recommendedName>
</protein>
<feature type="chain" id="PRO_5044727899" description="Lipoprotein" evidence="1">
    <location>
        <begin position="30"/>
        <end position="126"/>
    </location>
</feature>
<dbReference type="PROSITE" id="PS51257">
    <property type="entry name" value="PROKAR_LIPOPROTEIN"/>
    <property type="match status" value="1"/>
</dbReference>
<comment type="caution">
    <text evidence="3">The sequence shown here is derived from an EMBL/GenBank/DDBJ whole genome shotgun (WGS) entry which is preliminary data.</text>
</comment>
<evidence type="ECO:0000256" key="1">
    <source>
        <dbReference type="SAM" id="SignalP"/>
    </source>
</evidence>
<evidence type="ECO:0008006" key="6">
    <source>
        <dbReference type="Google" id="ProtNLM"/>
    </source>
</evidence>
<gene>
    <name evidence="3" type="ORF">SAMEA2273136_00554</name>
    <name evidence="2" type="ORF">SAMEA2273443_02951</name>
</gene>
<evidence type="ECO:0000313" key="3">
    <source>
        <dbReference type="EMBL" id="SAB48316.1"/>
    </source>
</evidence>
<accession>A0ABD7KC22</accession>
<organism evidence="3 5">
    <name type="scientific">Enterobacter roggenkampii</name>
    <dbReference type="NCBI Taxonomy" id="1812935"/>
    <lineage>
        <taxon>Bacteria</taxon>
        <taxon>Pseudomonadati</taxon>
        <taxon>Pseudomonadota</taxon>
        <taxon>Gammaproteobacteria</taxon>
        <taxon>Enterobacterales</taxon>
        <taxon>Enterobacteriaceae</taxon>
        <taxon>Enterobacter</taxon>
        <taxon>Enterobacter cloacae complex</taxon>
    </lineage>
</organism>
<dbReference type="Proteomes" id="UP000077063">
    <property type="component" value="Unassembled WGS sequence"/>
</dbReference>
<evidence type="ECO:0000313" key="4">
    <source>
        <dbReference type="Proteomes" id="UP000077063"/>
    </source>
</evidence>
<keyword evidence="1" id="KW-0732">Signal</keyword>
<dbReference type="AlphaFoldDB" id="A0ABD7KC22"/>
<evidence type="ECO:0000313" key="5">
    <source>
        <dbReference type="Proteomes" id="UP000077278"/>
    </source>
</evidence>
<dbReference type="EMBL" id="FKDK01000012">
    <property type="protein sequence ID" value="SAA81032.1"/>
    <property type="molecule type" value="Genomic_DNA"/>
</dbReference>
<reference evidence="4 5" key="1">
    <citation type="submission" date="2016-03" db="EMBL/GenBank/DDBJ databases">
        <authorList>
            <consortium name="Pathogen Informatics"/>
        </authorList>
    </citation>
    <scope>NUCLEOTIDE SEQUENCE [LARGE SCALE GENOMIC DNA]</scope>
    <source>
        <strain evidence="2">E2161</strain>
        <strain evidence="4">e2161</strain>
        <strain evidence="5">e264</strain>
        <strain evidence="3">E264</strain>
    </source>
</reference>
<proteinExistence type="predicted"/>
<keyword evidence="4" id="KW-1185">Reference proteome</keyword>
<feature type="signal peptide" evidence="1">
    <location>
        <begin position="1"/>
        <end position="29"/>
    </location>
</feature>
<dbReference type="RefSeq" id="WP_063616429.1">
    <property type="nucleotide sequence ID" value="NZ_CP086201.1"/>
</dbReference>